<dbReference type="SMART" id="SM00353">
    <property type="entry name" value="HLH"/>
    <property type="match status" value="1"/>
</dbReference>
<name>A0A8X8C5T6_POPTO</name>
<evidence type="ECO:0000256" key="6">
    <source>
        <dbReference type="SAM" id="Coils"/>
    </source>
</evidence>
<feature type="region of interest" description="Disordered" evidence="7">
    <location>
        <begin position="35"/>
        <end position="82"/>
    </location>
</feature>
<evidence type="ECO:0000256" key="4">
    <source>
        <dbReference type="ARBA" id="ARBA00023163"/>
    </source>
</evidence>
<evidence type="ECO:0000256" key="3">
    <source>
        <dbReference type="ARBA" id="ARBA00023125"/>
    </source>
</evidence>
<protein>
    <recommendedName>
        <fullName evidence="8">BHLH domain-containing protein</fullName>
    </recommendedName>
</protein>
<evidence type="ECO:0000256" key="1">
    <source>
        <dbReference type="ARBA" id="ARBA00004123"/>
    </source>
</evidence>
<accession>A0A8X8C5T6</accession>
<dbReference type="Pfam" id="PF00010">
    <property type="entry name" value="HLH"/>
    <property type="match status" value="1"/>
</dbReference>
<reference evidence="9" key="1">
    <citation type="journal article" date="2020" name="bioRxiv">
        <title>Hybrid origin of Populus tomentosa Carr. identified through genome sequencing and phylogenomic analysis.</title>
        <authorList>
            <person name="An X."/>
            <person name="Gao K."/>
            <person name="Chen Z."/>
            <person name="Li J."/>
            <person name="Yang X."/>
            <person name="Yang X."/>
            <person name="Zhou J."/>
            <person name="Guo T."/>
            <person name="Zhao T."/>
            <person name="Huang S."/>
            <person name="Miao D."/>
            <person name="Khan W.U."/>
            <person name="Rao P."/>
            <person name="Ye M."/>
            <person name="Lei B."/>
            <person name="Liao W."/>
            <person name="Wang J."/>
            <person name="Ji L."/>
            <person name="Li Y."/>
            <person name="Guo B."/>
            <person name="Mustafa N.S."/>
            <person name="Li S."/>
            <person name="Yun Q."/>
            <person name="Keller S.R."/>
            <person name="Mao J."/>
            <person name="Zhang R."/>
            <person name="Strauss S.H."/>
        </authorList>
    </citation>
    <scope>NUCLEOTIDE SEQUENCE</scope>
    <source>
        <strain evidence="9">GM15</strain>
        <tissue evidence="9">Leaf</tissue>
    </source>
</reference>
<keyword evidence="2" id="KW-0805">Transcription regulation</keyword>
<keyword evidence="10" id="KW-1185">Reference proteome</keyword>
<comment type="caution">
    <text evidence="9">The sequence shown here is derived from an EMBL/GenBank/DDBJ whole genome shotgun (WGS) entry which is preliminary data.</text>
</comment>
<keyword evidence="3" id="KW-0238">DNA-binding</keyword>
<feature type="domain" description="BHLH" evidence="8">
    <location>
        <begin position="70"/>
        <end position="122"/>
    </location>
</feature>
<evidence type="ECO:0000259" key="8">
    <source>
        <dbReference type="PROSITE" id="PS50888"/>
    </source>
</evidence>
<sequence>MLEELSPVSLFSTFGWPLEETIIHEQQYSFRDGETQESFTHFPPSQPDVRQLDRSTSFTAHGGSGDPSMAKKLNHNASERDRRKKINSLYSSLRSLLPAADQRKKLSIPYTVSRVLEYIPELQQQVERRIQRKEELLSKLSRQADDLTHQENQRKGTMYSSLSSVSASRLSDREVVIQISTNKLHRSPLMSEILVNLEEAGLLLINSSSFESFGGRVFYNLHLQAMEGTYTVECEALNERLVSLCEKRESLFPLNLSSPYSSCIF</sequence>
<dbReference type="InterPro" id="IPR011598">
    <property type="entry name" value="bHLH_dom"/>
</dbReference>
<dbReference type="EMBL" id="JAAWWB010000032">
    <property type="protein sequence ID" value="KAG6743704.1"/>
    <property type="molecule type" value="Genomic_DNA"/>
</dbReference>
<dbReference type="GO" id="GO:0000981">
    <property type="term" value="F:DNA-binding transcription factor activity, RNA polymerase II-specific"/>
    <property type="evidence" value="ECO:0007669"/>
    <property type="project" value="TreeGrafter"/>
</dbReference>
<keyword evidence="6" id="KW-0175">Coiled coil</keyword>
<dbReference type="GO" id="GO:0010106">
    <property type="term" value="P:cellular response to iron ion starvation"/>
    <property type="evidence" value="ECO:0007669"/>
    <property type="project" value="UniProtKB-ARBA"/>
</dbReference>
<dbReference type="FunFam" id="4.10.280.10:FF:000074">
    <property type="entry name" value="Transcription factor ORG2"/>
    <property type="match status" value="1"/>
</dbReference>
<dbReference type="InterPro" id="IPR015660">
    <property type="entry name" value="MASH1/Ascl1a-like"/>
</dbReference>
<dbReference type="GO" id="GO:0090575">
    <property type="term" value="C:RNA polymerase II transcription regulator complex"/>
    <property type="evidence" value="ECO:0007669"/>
    <property type="project" value="TreeGrafter"/>
</dbReference>
<evidence type="ECO:0000256" key="7">
    <source>
        <dbReference type="SAM" id="MobiDB-lite"/>
    </source>
</evidence>
<keyword evidence="4" id="KW-0804">Transcription</keyword>
<dbReference type="GO" id="GO:0000977">
    <property type="term" value="F:RNA polymerase II transcription regulatory region sequence-specific DNA binding"/>
    <property type="evidence" value="ECO:0007669"/>
    <property type="project" value="TreeGrafter"/>
</dbReference>
<dbReference type="AlphaFoldDB" id="A0A8X8C5T6"/>
<gene>
    <name evidence="9" type="ORF">POTOM_052405</name>
</gene>
<feature type="coiled-coil region" evidence="6">
    <location>
        <begin position="119"/>
        <end position="153"/>
    </location>
</feature>
<proteinExistence type="predicted"/>
<dbReference type="GO" id="GO:0046983">
    <property type="term" value="F:protein dimerization activity"/>
    <property type="evidence" value="ECO:0007669"/>
    <property type="project" value="InterPro"/>
</dbReference>
<dbReference type="PROSITE" id="PS50888">
    <property type="entry name" value="BHLH"/>
    <property type="match status" value="1"/>
</dbReference>
<keyword evidence="5" id="KW-0539">Nucleus</keyword>
<dbReference type="PANTHER" id="PTHR13935">
    <property type="entry name" value="ACHAETE-SCUTE TRANSCRIPTION FACTOR-RELATED"/>
    <property type="match status" value="1"/>
</dbReference>
<organism evidence="9 10">
    <name type="scientific">Populus tomentosa</name>
    <name type="common">Chinese white poplar</name>
    <dbReference type="NCBI Taxonomy" id="118781"/>
    <lineage>
        <taxon>Eukaryota</taxon>
        <taxon>Viridiplantae</taxon>
        <taxon>Streptophyta</taxon>
        <taxon>Embryophyta</taxon>
        <taxon>Tracheophyta</taxon>
        <taxon>Spermatophyta</taxon>
        <taxon>Magnoliopsida</taxon>
        <taxon>eudicotyledons</taxon>
        <taxon>Gunneridae</taxon>
        <taxon>Pentapetalae</taxon>
        <taxon>rosids</taxon>
        <taxon>fabids</taxon>
        <taxon>Malpighiales</taxon>
        <taxon>Salicaceae</taxon>
        <taxon>Saliceae</taxon>
        <taxon>Populus</taxon>
    </lineage>
</organism>
<comment type="subcellular location">
    <subcellularLocation>
        <location evidence="1">Nucleus</location>
    </subcellularLocation>
</comment>
<dbReference type="PANTHER" id="PTHR13935:SF41">
    <property type="entry name" value="TRANSCRIPTION FACTOR ORG2-RELATED"/>
    <property type="match status" value="1"/>
</dbReference>
<evidence type="ECO:0000313" key="9">
    <source>
        <dbReference type="EMBL" id="KAG6743704.1"/>
    </source>
</evidence>
<dbReference type="Proteomes" id="UP000886885">
    <property type="component" value="Chromosome 16D"/>
</dbReference>
<evidence type="ECO:0000256" key="2">
    <source>
        <dbReference type="ARBA" id="ARBA00023015"/>
    </source>
</evidence>
<evidence type="ECO:0000256" key="5">
    <source>
        <dbReference type="ARBA" id="ARBA00023242"/>
    </source>
</evidence>
<evidence type="ECO:0000313" key="10">
    <source>
        <dbReference type="Proteomes" id="UP000886885"/>
    </source>
</evidence>
<dbReference type="OrthoDB" id="6106870at2759"/>